<keyword evidence="7" id="KW-1185">Reference proteome</keyword>
<evidence type="ECO:0000259" key="5">
    <source>
        <dbReference type="Pfam" id="PF01636"/>
    </source>
</evidence>
<dbReference type="eggNOG" id="COG0160">
    <property type="taxonomic scope" value="Bacteria"/>
</dbReference>
<dbReference type="AlphaFoldDB" id="W0RFA7"/>
<evidence type="ECO:0000259" key="4">
    <source>
        <dbReference type="Pfam" id="PF01551"/>
    </source>
</evidence>
<dbReference type="InterPro" id="IPR016047">
    <property type="entry name" value="M23ase_b-sheet_dom"/>
</dbReference>
<dbReference type="RefSeq" id="WP_025409613.1">
    <property type="nucleotide sequence ID" value="NZ_CP007128.1"/>
</dbReference>
<dbReference type="SUPFAM" id="SSF51261">
    <property type="entry name" value="Duplicated hybrid motif"/>
    <property type="match status" value="1"/>
</dbReference>
<evidence type="ECO:0000256" key="1">
    <source>
        <dbReference type="ARBA" id="ARBA00001933"/>
    </source>
</evidence>
<dbReference type="eggNOG" id="COG0739">
    <property type="taxonomic scope" value="Bacteria"/>
</dbReference>
<dbReference type="SUPFAM" id="SSF56112">
    <property type="entry name" value="Protein kinase-like (PK-like)"/>
    <property type="match status" value="1"/>
</dbReference>
<gene>
    <name evidence="6" type="ORF">J421_0531</name>
</gene>
<dbReference type="Gene3D" id="3.40.640.10">
    <property type="entry name" value="Type I PLP-dependent aspartate aminotransferase-like (Major domain)"/>
    <property type="match status" value="1"/>
</dbReference>
<dbReference type="PROSITE" id="PS00600">
    <property type="entry name" value="AA_TRANSFER_CLASS_3"/>
    <property type="match status" value="1"/>
</dbReference>
<dbReference type="SUPFAM" id="SSF53383">
    <property type="entry name" value="PLP-dependent transferases"/>
    <property type="match status" value="1"/>
</dbReference>
<dbReference type="Pfam" id="PF01636">
    <property type="entry name" value="APH"/>
    <property type="match status" value="1"/>
</dbReference>
<dbReference type="InParanoid" id="W0RFA7"/>
<evidence type="ECO:0000313" key="7">
    <source>
        <dbReference type="Proteomes" id="UP000019151"/>
    </source>
</evidence>
<comment type="cofactor">
    <cofactor evidence="1">
        <name>pyridoxal 5'-phosphate</name>
        <dbReference type="ChEBI" id="CHEBI:597326"/>
    </cofactor>
</comment>
<accession>W0RFA7</accession>
<reference evidence="6 7" key="1">
    <citation type="journal article" date="2014" name="Genome Announc.">
        <title>Genome Sequence and Methylome of Soil Bacterium Gemmatirosa kalamazoonensis KBS708T, a Member of the Rarely Cultivated Gemmatimonadetes Phylum.</title>
        <authorList>
            <person name="Debruyn J.M."/>
            <person name="Radosevich M."/>
            <person name="Wommack K.E."/>
            <person name="Polson S.W."/>
            <person name="Hauser L.J."/>
            <person name="Fawaz M.N."/>
            <person name="Korlach J."/>
            <person name="Tsai Y.C."/>
        </authorList>
    </citation>
    <scope>NUCLEOTIDE SEQUENCE [LARGE SCALE GENOMIC DNA]</scope>
    <source>
        <strain evidence="6 7">KBS708</strain>
    </source>
</reference>
<dbReference type="InterPro" id="IPR015424">
    <property type="entry name" value="PyrdxlP-dep_Trfase"/>
</dbReference>
<evidence type="ECO:0000256" key="3">
    <source>
        <dbReference type="ARBA" id="ARBA00022898"/>
    </source>
</evidence>
<organism evidence="6 7">
    <name type="scientific">Gemmatirosa kalamazoonensis</name>
    <dbReference type="NCBI Taxonomy" id="861299"/>
    <lineage>
        <taxon>Bacteria</taxon>
        <taxon>Pseudomonadati</taxon>
        <taxon>Gemmatimonadota</taxon>
        <taxon>Gemmatimonadia</taxon>
        <taxon>Gemmatimonadales</taxon>
        <taxon>Gemmatimonadaceae</taxon>
        <taxon>Gemmatirosa</taxon>
    </lineage>
</organism>
<proteinExistence type="inferred from homology"/>
<dbReference type="Proteomes" id="UP000019151">
    <property type="component" value="Chromosome"/>
</dbReference>
<sequence length="1033" mass="111432">MLDHVPRFTTDAAARIARELYDLDATATPLPSERDQNFLLTTPDGPRAVLKIANAREDRAMLDAQQQALAHLATTVDVVPRPIPTLAGEAFADVGAPDGPRHLVWAVTHRPGVPLARARRRSPALLEDLGRRAGELARGLATFDHPAIHRDFHWDLARARHVVAEHRALLDDALGADVDAVMARFDAETAPLLASLRRSALHGDLNDHNVLVLDGADPWTRGQRVTGIVDLGDMVHGWTAGDLAIAAAYVMTEADDPLAAAASLVRGCHATFPLEEPEIDALFGLALMRLAASACLAAHQRRQRPENAYLDVSQSAIRRALPRLARIPFRLAAAVFRDACGLEPVPSSARVRAWLAAHTGQFAPVLGVDLRRDPCVVLDLSVGSPLVSGDPRDNAEPALTQRIADVSRGGAEGAETPNELVFSASSAAPHEAIAIGRWDEPRLLYTAPFFVTPDGEPRTIHIGLDLFAPAGTPVYAPLDGTVHAFADNHVVQDYGPVIVLRHATDDGTAFFALYGHLSRASLDGLAVGRRIARGERFASLGTPEENVGWTPHLHLQIITDPLALGTDFPGVAPASQRAVWRSLSPDPNLIVGVPAERFPPPTPAKRETLAQRRRRFPANLSLAYREPLRIVRGWMQHVYDDEGRRFLDAYNNVPHVGHCHPRVVRAVQAQAAVLNTNTRYLSDRAVTFAERLAATLPEGLEVCAFVNSASEANELALRLARAYTGRRETIVLEAAYHGNTTSLVDISPYKHAGPGGTGTPDWVRVAPLPDVYRGPYRRDDPTAATKYAGHVAQIARELVDEGRGVAAFIAETCPSVGGQLVLPAGYLAEVYRHVRAAGGVCIADEVQTGLGRMGTHCWAFEAHDVVPDIVVIGKPLGNGHPVAAVVTTRAIADAFDNGMEYFSTFGGNDVSCAAGLAVLDVLRDEGLQAHAHAVGERLLAGLRPLIARYPIVGDVRGSGLFLGAELVRDRETLEPAGEEASFVANRFRELGILLGTDGPWHNVVKIRPPMPFGFSDADRLVETFERILGEDFS</sequence>
<dbReference type="Gene3D" id="2.70.70.10">
    <property type="entry name" value="Glucose Permease (Domain IIA)"/>
    <property type="match status" value="1"/>
</dbReference>
<keyword evidence="6" id="KW-0808">Transferase</keyword>
<dbReference type="PANTHER" id="PTHR45688">
    <property type="match status" value="1"/>
</dbReference>
<keyword evidence="3" id="KW-0663">Pyridoxal phosphate</keyword>
<dbReference type="InterPro" id="IPR049704">
    <property type="entry name" value="Aminotrans_3_PPA_site"/>
</dbReference>
<dbReference type="Gene3D" id="3.90.1200.10">
    <property type="match status" value="1"/>
</dbReference>
<dbReference type="PATRIC" id="fig|861299.3.peg.543"/>
<dbReference type="InterPro" id="IPR015421">
    <property type="entry name" value="PyrdxlP-dep_Trfase_major"/>
</dbReference>
<dbReference type="InterPro" id="IPR011055">
    <property type="entry name" value="Dup_hybrid_motif"/>
</dbReference>
<dbReference type="eggNOG" id="COG2334">
    <property type="taxonomic scope" value="Bacteria"/>
</dbReference>
<dbReference type="GO" id="GO:0030170">
    <property type="term" value="F:pyridoxal phosphate binding"/>
    <property type="evidence" value="ECO:0007669"/>
    <property type="project" value="InterPro"/>
</dbReference>
<dbReference type="InterPro" id="IPR015422">
    <property type="entry name" value="PyrdxlP-dep_Trfase_small"/>
</dbReference>
<feature type="domain" description="M23ase beta-sheet core" evidence="4">
    <location>
        <begin position="460"/>
        <end position="558"/>
    </location>
</feature>
<dbReference type="CDD" id="cd12797">
    <property type="entry name" value="M23_peptidase"/>
    <property type="match status" value="1"/>
</dbReference>
<dbReference type="Pfam" id="PF00202">
    <property type="entry name" value="Aminotran_3"/>
    <property type="match status" value="1"/>
</dbReference>
<dbReference type="HOGENOM" id="CLU_010757_1_2_0"/>
<dbReference type="STRING" id="861299.J421_0531"/>
<dbReference type="KEGG" id="gba:J421_0531"/>
<evidence type="ECO:0000313" key="6">
    <source>
        <dbReference type="EMBL" id="AHG88068.1"/>
    </source>
</evidence>
<dbReference type="InterPro" id="IPR005814">
    <property type="entry name" value="Aminotrans_3"/>
</dbReference>
<keyword evidence="6" id="KW-0032">Aminotransferase</keyword>
<dbReference type="PANTHER" id="PTHR45688:SF13">
    <property type="entry name" value="ALANINE--GLYOXYLATE AMINOTRANSFERASE 2-LIKE"/>
    <property type="match status" value="1"/>
</dbReference>
<comment type="similarity">
    <text evidence="2">Belongs to the class-III pyridoxal-phosphate-dependent aminotransferase family.</text>
</comment>
<dbReference type="NCBIfam" id="NF004799">
    <property type="entry name" value="PRK06148.1"/>
    <property type="match status" value="1"/>
</dbReference>
<dbReference type="InterPro" id="IPR002575">
    <property type="entry name" value="Aminoglycoside_PTrfase"/>
</dbReference>
<dbReference type="Pfam" id="PF01551">
    <property type="entry name" value="Peptidase_M23"/>
    <property type="match status" value="1"/>
</dbReference>
<dbReference type="OrthoDB" id="9807885at2"/>
<dbReference type="InterPro" id="IPR011009">
    <property type="entry name" value="Kinase-like_dom_sf"/>
</dbReference>
<feature type="domain" description="Aminoglycoside phosphotransferase" evidence="5">
    <location>
        <begin position="27"/>
        <end position="261"/>
    </location>
</feature>
<dbReference type="CDD" id="cd00610">
    <property type="entry name" value="OAT_like"/>
    <property type="match status" value="1"/>
</dbReference>
<dbReference type="EMBL" id="CP007128">
    <property type="protein sequence ID" value="AHG88068.1"/>
    <property type="molecule type" value="Genomic_DNA"/>
</dbReference>
<evidence type="ECO:0000256" key="2">
    <source>
        <dbReference type="ARBA" id="ARBA00008954"/>
    </source>
</evidence>
<dbReference type="GO" id="GO:0008483">
    <property type="term" value="F:transaminase activity"/>
    <property type="evidence" value="ECO:0007669"/>
    <property type="project" value="UniProtKB-KW"/>
</dbReference>
<name>W0RFA7_9BACT</name>
<protein>
    <submittedName>
        <fullName evidence="6">Aminotransferase class-III</fullName>
    </submittedName>
</protein>
<dbReference type="Gene3D" id="3.90.1150.10">
    <property type="entry name" value="Aspartate Aminotransferase, domain 1"/>
    <property type="match status" value="1"/>
</dbReference>